<accession>A0A8T0G424</accession>
<organism evidence="1 2">
    <name type="scientific">Argiope bruennichi</name>
    <name type="common">Wasp spider</name>
    <name type="synonym">Aranea bruennichi</name>
    <dbReference type="NCBI Taxonomy" id="94029"/>
    <lineage>
        <taxon>Eukaryota</taxon>
        <taxon>Metazoa</taxon>
        <taxon>Ecdysozoa</taxon>
        <taxon>Arthropoda</taxon>
        <taxon>Chelicerata</taxon>
        <taxon>Arachnida</taxon>
        <taxon>Araneae</taxon>
        <taxon>Araneomorphae</taxon>
        <taxon>Entelegynae</taxon>
        <taxon>Araneoidea</taxon>
        <taxon>Araneidae</taxon>
        <taxon>Argiope</taxon>
    </lineage>
</organism>
<reference evidence="1" key="1">
    <citation type="journal article" date="2020" name="bioRxiv">
        <title>Chromosome-level reference genome of the European wasp spider Argiope bruennichi: a resource for studies on range expansion and evolutionary adaptation.</title>
        <authorList>
            <person name="Sheffer M.M."/>
            <person name="Hoppe A."/>
            <person name="Krehenwinkel H."/>
            <person name="Uhl G."/>
            <person name="Kuss A.W."/>
            <person name="Jensen L."/>
            <person name="Jensen C."/>
            <person name="Gillespie R.G."/>
            <person name="Hoff K.J."/>
            <person name="Prost S."/>
        </authorList>
    </citation>
    <scope>NUCLEOTIDE SEQUENCE</scope>
</reference>
<comment type="caution">
    <text evidence="1">The sequence shown here is derived from an EMBL/GenBank/DDBJ whole genome shotgun (WGS) entry which is preliminary data.</text>
</comment>
<evidence type="ECO:0000313" key="1">
    <source>
        <dbReference type="EMBL" id="KAF8797275.1"/>
    </source>
</evidence>
<gene>
    <name evidence="1" type="ORF">HNY73_001560</name>
</gene>
<dbReference type="AlphaFoldDB" id="A0A8T0G424"/>
<dbReference type="EMBL" id="JABXBU010000001">
    <property type="protein sequence ID" value="KAF8797275.1"/>
    <property type="molecule type" value="Genomic_DNA"/>
</dbReference>
<reference evidence="1" key="2">
    <citation type="submission" date="2020-06" db="EMBL/GenBank/DDBJ databases">
        <authorList>
            <person name="Sheffer M."/>
        </authorList>
    </citation>
    <scope>NUCLEOTIDE SEQUENCE</scope>
</reference>
<proteinExistence type="predicted"/>
<sequence length="190" mass="22007">MEANQILDLLQDRIAIINKKEKGIEVATEATTSQTHIKEKEGYRKAQEKLPWDKQLSTNEEVVFLCRDGKIKKNRKKKPTMLLYPTEENDKTIESIIREELKEDGSNFKIKAVKKLQNKGLAIVCDKEQQFDQLKKAIESNDSLRKKISVRLPGKRFSSLNKYDLPNDTTNKDVQTALKAYLNMQKDLRL</sequence>
<name>A0A8T0G424_ARGBR</name>
<dbReference type="Proteomes" id="UP000807504">
    <property type="component" value="Unassembled WGS sequence"/>
</dbReference>
<keyword evidence="2" id="KW-1185">Reference proteome</keyword>
<protein>
    <submittedName>
        <fullName evidence="1">Uncharacterized protein</fullName>
    </submittedName>
</protein>
<evidence type="ECO:0000313" key="2">
    <source>
        <dbReference type="Proteomes" id="UP000807504"/>
    </source>
</evidence>